<name>A0A8S9VAJ0_PHYIN</name>
<reference evidence="2" key="1">
    <citation type="submission" date="2020-03" db="EMBL/GenBank/DDBJ databases">
        <title>Hybrid Assembly of Korean Phytophthora infestans isolates.</title>
        <authorList>
            <person name="Prokchorchik M."/>
            <person name="Lee Y."/>
            <person name="Seo J."/>
            <person name="Cho J.-H."/>
            <person name="Park Y.-E."/>
            <person name="Jang D.-C."/>
            <person name="Im J.-S."/>
            <person name="Choi J.-G."/>
            <person name="Park H.-J."/>
            <person name="Lee G.-B."/>
            <person name="Lee Y.-G."/>
            <person name="Hong S.-Y."/>
            <person name="Cho K."/>
            <person name="Sohn K.H."/>
        </authorList>
    </citation>
    <scope>NUCLEOTIDE SEQUENCE</scope>
    <source>
        <strain evidence="2">KR_2_A2</strain>
    </source>
</reference>
<protein>
    <submittedName>
        <fullName evidence="2">Uncharacterized protein</fullName>
    </submittedName>
</protein>
<sequence length="275" mass="31098">MSSFTNVPSESAQKPQQGVQRHSLSQILEHSSHSVCSAAPSLDPTHPETATSESFQSLVARSQVEVELDKRDESEEEKSCNNGVSVDYSSWKADEVRKECTRRGLIVKGNLKKDERITILMHHDMLQASIGSSTIDSTSVGARTRHCMYRLLDLLFSDEFATRFSQSGDEPSRAALDTREVIDRSCFWADVQTAFATTYAEDHLVNPLHFEDDFFKDIDPSVTKALSAKKLFEMWKDVNKHYIVAEKKFTTSVQHENEFRNLFKAVDTYSTCKNG</sequence>
<dbReference type="EMBL" id="JAACNO010000270">
    <property type="protein sequence ID" value="KAF4148424.1"/>
    <property type="molecule type" value="Genomic_DNA"/>
</dbReference>
<feature type="compositionally biased region" description="Polar residues" evidence="1">
    <location>
        <begin position="1"/>
        <end position="35"/>
    </location>
</feature>
<dbReference type="Gene3D" id="1.10.720.30">
    <property type="entry name" value="SAP domain"/>
    <property type="match status" value="1"/>
</dbReference>
<dbReference type="InterPro" id="IPR036361">
    <property type="entry name" value="SAP_dom_sf"/>
</dbReference>
<gene>
    <name evidence="2" type="ORF">GN958_ATG02365</name>
</gene>
<organism evidence="2 3">
    <name type="scientific">Phytophthora infestans</name>
    <name type="common">Potato late blight agent</name>
    <name type="synonym">Botrytis infestans</name>
    <dbReference type="NCBI Taxonomy" id="4787"/>
    <lineage>
        <taxon>Eukaryota</taxon>
        <taxon>Sar</taxon>
        <taxon>Stramenopiles</taxon>
        <taxon>Oomycota</taxon>
        <taxon>Peronosporomycetes</taxon>
        <taxon>Peronosporales</taxon>
        <taxon>Peronosporaceae</taxon>
        <taxon>Phytophthora</taxon>
    </lineage>
</organism>
<accession>A0A8S9VAJ0</accession>
<comment type="caution">
    <text evidence="2">The sequence shown here is derived from an EMBL/GenBank/DDBJ whole genome shotgun (WGS) entry which is preliminary data.</text>
</comment>
<dbReference type="AlphaFoldDB" id="A0A8S9VAJ0"/>
<feature type="region of interest" description="Disordered" evidence="1">
    <location>
        <begin position="1"/>
        <end position="56"/>
    </location>
</feature>
<proteinExistence type="predicted"/>
<dbReference type="Proteomes" id="UP000704712">
    <property type="component" value="Unassembled WGS sequence"/>
</dbReference>
<evidence type="ECO:0000313" key="2">
    <source>
        <dbReference type="EMBL" id="KAF4148424.1"/>
    </source>
</evidence>
<evidence type="ECO:0000256" key="1">
    <source>
        <dbReference type="SAM" id="MobiDB-lite"/>
    </source>
</evidence>
<evidence type="ECO:0000313" key="3">
    <source>
        <dbReference type="Proteomes" id="UP000704712"/>
    </source>
</evidence>